<keyword evidence="2" id="KW-1185">Reference proteome</keyword>
<name>A0AAD9USL0_ACRCE</name>
<organism evidence="1 2">
    <name type="scientific">Acropora cervicornis</name>
    <name type="common">Staghorn coral</name>
    <dbReference type="NCBI Taxonomy" id="6130"/>
    <lineage>
        <taxon>Eukaryota</taxon>
        <taxon>Metazoa</taxon>
        <taxon>Cnidaria</taxon>
        <taxon>Anthozoa</taxon>
        <taxon>Hexacorallia</taxon>
        <taxon>Scleractinia</taxon>
        <taxon>Astrocoeniina</taxon>
        <taxon>Acroporidae</taxon>
        <taxon>Acropora</taxon>
    </lineage>
</organism>
<dbReference type="PANTHER" id="PTHR33198:SF20">
    <property type="entry name" value="RETROTRANSPOSON GAG DOMAIN-CONTAINING PROTEIN"/>
    <property type="match status" value="1"/>
</dbReference>
<protein>
    <submittedName>
        <fullName evidence="1">Uncharacterized protein</fullName>
    </submittedName>
</protein>
<evidence type="ECO:0000313" key="2">
    <source>
        <dbReference type="Proteomes" id="UP001249851"/>
    </source>
</evidence>
<accession>A0AAD9USL0</accession>
<gene>
    <name evidence="1" type="ORF">P5673_031709</name>
</gene>
<evidence type="ECO:0000313" key="1">
    <source>
        <dbReference type="EMBL" id="KAK2548177.1"/>
    </source>
</evidence>
<dbReference type="Proteomes" id="UP001249851">
    <property type="component" value="Unassembled WGS sequence"/>
</dbReference>
<comment type="caution">
    <text evidence="1">The sequence shown here is derived from an EMBL/GenBank/DDBJ whole genome shotgun (WGS) entry which is preliminary data.</text>
</comment>
<dbReference type="AlphaFoldDB" id="A0AAD9USL0"/>
<dbReference type="EMBL" id="JARQWQ010000154">
    <property type="protein sequence ID" value="KAK2548177.1"/>
    <property type="molecule type" value="Genomic_DNA"/>
</dbReference>
<reference evidence="1" key="1">
    <citation type="journal article" date="2023" name="G3 (Bethesda)">
        <title>Whole genome assembly and annotation of the endangered Caribbean coral Acropora cervicornis.</title>
        <authorList>
            <person name="Selwyn J.D."/>
            <person name="Vollmer S.V."/>
        </authorList>
    </citation>
    <scope>NUCLEOTIDE SEQUENCE</scope>
    <source>
        <strain evidence="1">K2</strain>
    </source>
</reference>
<dbReference type="PANTHER" id="PTHR33198">
    <property type="entry name" value="ANK_REP_REGION DOMAIN-CONTAINING PROTEIN-RELATED"/>
    <property type="match status" value="1"/>
</dbReference>
<sequence>MKAKFDNDMDKDDIEIVITKFEEYCVRQRNETFERYNFNMRVQQEGETVDAHVTALKTLVETCNFGQLQNDLLRDKIVIGIKEKGYKEKASQYAKAHTKGAHCNVPHP</sequence>
<proteinExistence type="predicted"/>
<reference evidence="1" key="2">
    <citation type="journal article" date="2023" name="Science">
        <title>Genomic signatures of disease resistance in endangered staghorn corals.</title>
        <authorList>
            <person name="Vollmer S.V."/>
            <person name="Selwyn J.D."/>
            <person name="Despard B.A."/>
            <person name="Roesel C.L."/>
        </authorList>
    </citation>
    <scope>NUCLEOTIDE SEQUENCE</scope>
    <source>
        <strain evidence="1">K2</strain>
    </source>
</reference>